<keyword evidence="7" id="KW-0732">Signal</keyword>
<feature type="domain" description="Trimeric autotransporter adhesin YadA-like head" evidence="13">
    <location>
        <begin position="119"/>
        <end position="137"/>
    </location>
</feature>
<feature type="compositionally biased region" description="Low complexity" evidence="11">
    <location>
        <begin position="648"/>
        <end position="671"/>
    </location>
</feature>
<evidence type="ECO:0000256" key="1">
    <source>
        <dbReference type="ARBA" id="ARBA00004241"/>
    </source>
</evidence>
<feature type="domain" description="Trimeric autotransporter adhesin YadA-like C-terminal membrane anchor" evidence="12">
    <location>
        <begin position="1513"/>
        <end position="1573"/>
    </location>
</feature>
<dbReference type="Pfam" id="PF01391">
    <property type="entry name" value="Collagen"/>
    <property type="match status" value="3"/>
</dbReference>
<feature type="compositionally biased region" description="Polar residues" evidence="11">
    <location>
        <begin position="775"/>
        <end position="786"/>
    </location>
</feature>
<feature type="region of interest" description="Disordered" evidence="11">
    <location>
        <begin position="541"/>
        <end position="790"/>
    </location>
</feature>
<dbReference type="InterPro" id="IPR011049">
    <property type="entry name" value="Serralysin-like_metalloprot_C"/>
</dbReference>
<keyword evidence="4" id="KW-0813">Transport</keyword>
<evidence type="ECO:0000259" key="13">
    <source>
        <dbReference type="Pfam" id="PF05658"/>
    </source>
</evidence>
<dbReference type="InterPro" id="IPR037174">
    <property type="entry name" value="Trimeric_adhesin"/>
</dbReference>
<feature type="domain" description="Trimeric autotransporter adhesin YadA-like stalk" evidence="14">
    <location>
        <begin position="1452"/>
        <end position="1493"/>
    </location>
</feature>
<evidence type="ECO:0000256" key="9">
    <source>
        <dbReference type="ARBA" id="ARBA00023136"/>
    </source>
</evidence>
<dbReference type="Pfam" id="PF05658">
    <property type="entry name" value="YadA_head"/>
    <property type="match status" value="5"/>
</dbReference>
<evidence type="ECO:0000256" key="6">
    <source>
        <dbReference type="ARBA" id="ARBA00022692"/>
    </source>
</evidence>
<feature type="domain" description="Trimeric autotransporter adhesin YadA-like head" evidence="13">
    <location>
        <begin position="173"/>
        <end position="194"/>
    </location>
</feature>
<dbReference type="Pfam" id="PF05662">
    <property type="entry name" value="YadA_stalk"/>
    <property type="match status" value="3"/>
</dbReference>
<dbReference type="InterPro" id="IPR008160">
    <property type="entry name" value="Collagen"/>
</dbReference>
<dbReference type="GO" id="GO:0009279">
    <property type="term" value="C:cell outer membrane"/>
    <property type="evidence" value="ECO:0007669"/>
    <property type="project" value="UniProtKB-SubCell"/>
</dbReference>
<dbReference type="Gene3D" id="3.30.1300.30">
    <property type="entry name" value="GSPII I/J protein-like"/>
    <property type="match status" value="1"/>
</dbReference>
<keyword evidence="5" id="KW-1134">Transmembrane beta strand</keyword>
<gene>
    <name evidence="16" type="primary">vtaA20</name>
</gene>
<keyword evidence="10" id="KW-0998">Cell outer membrane</keyword>
<feature type="compositionally biased region" description="Basic and acidic residues" evidence="11">
    <location>
        <begin position="927"/>
        <end position="940"/>
    </location>
</feature>
<dbReference type="Pfam" id="PF13018">
    <property type="entry name" value="ESPR"/>
    <property type="match status" value="1"/>
</dbReference>
<dbReference type="GO" id="GO:0005615">
    <property type="term" value="C:extracellular space"/>
    <property type="evidence" value="ECO:0007669"/>
    <property type="project" value="TreeGrafter"/>
</dbReference>
<feature type="region of interest" description="Disordered" evidence="11">
    <location>
        <begin position="823"/>
        <end position="847"/>
    </location>
</feature>
<organism evidence="16">
    <name type="scientific">Glaesserella parasuis</name>
    <name type="common">Haemophilus parasuis</name>
    <dbReference type="NCBI Taxonomy" id="738"/>
    <lineage>
        <taxon>Bacteria</taxon>
        <taxon>Pseudomonadati</taxon>
        <taxon>Pseudomonadota</taxon>
        <taxon>Gammaproteobacteria</taxon>
        <taxon>Pasteurellales</taxon>
        <taxon>Pasteurellaceae</taxon>
        <taxon>Glaesserella</taxon>
    </lineage>
</organism>
<evidence type="ECO:0000256" key="10">
    <source>
        <dbReference type="ARBA" id="ARBA00023237"/>
    </source>
</evidence>
<evidence type="ECO:0000256" key="2">
    <source>
        <dbReference type="ARBA" id="ARBA00004442"/>
    </source>
</evidence>
<dbReference type="EMBL" id="EU678327">
    <property type="protein sequence ID" value="ACG50733.1"/>
    <property type="molecule type" value="Genomic_DNA"/>
</dbReference>
<dbReference type="PANTHER" id="PTHR24023">
    <property type="entry name" value="COLLAGEN ALPHA"/>
    <property type="match status" value="1"/>
</dbReference>
<dbReference type="InterPro" id="IPR005594">
    <property type="entry name" value="YadA_C"/>
</dbReference>
<sequence length="1573" mass="160623">MNKIFRVIWSHAQQAWVVVSELVKSHTKTSTCTDKRAQVCTSDYFLDKQQDKFKLSLLSLVLLGIFFSSVGSAEPWLQDGSERASAVDDATIGIGKGSRVGPGSITIGYHSEAQGRTVIAIGYSAQAFSNYSVAVGATAKAGGYSVAYGYGAQARGTDSVAVGRGATANSVNRATALGNTSIVLSDGGVALGYLSRADTVGGIKGVKQSHSVIEEESTVENGFKSTQNLNGESVGAVSVGNNTLIGGGNSIIKRQITNVAAGTQLTDAVNVAQLKSLTMKISGDTSDDQPKVGLWDGTLKVKGENGLTSHAKDDTITVKLTNETKNKIDKIDDLKTKINKGITFKGDNFTQTDSIKLGETLNVEGRDKETVVTAQNKRLVIGLDIDVINKLAQIDAKMSSFKIKTNKDNNEAKIEDGDTIQFIAGDNIKITRNNKNLNFAVTSGMFGSTTDGRLSKQTEGLATVEAVVSAVNNAGWKLMIAKGVGQASPPAAAHLIKMGNMATFTAGNNIKLEQNNGNITISTIGKLIAKTETLGDGSLKITYTDGSDDTIAKGKDGKNGEKGDRGEPGIPGPAGPAGPQGETGPAGPAGPRGAAGPAGAKGEQGPTGPQGPQGIAGAQGPKGDKGDPGQAGPKGEKGDTGPRGETGPAGPVGPRGEAGPAGATGPQAPKGDNGSPGARGEKGEPGPAGPAGAKGEPGPRGEQGLPGVAGPKGDKGDLGPKGEAGSTGPRGPVGPKGETGAQGPMGPAGPAGPKGDTGPKGETSPAGPAGADGTSIVQKDSNNQPLKSADYKLDGTTVKAKDAEGNDLTTTVKADGVTATDKGSKNTVNADGMTVGPKDENQTDKSAATYNRDGVTVKGNDGADAIALTSKEGQDGKTTNTLALKGENGKDAVSITSGADGTAPEISFAKNGEGTDAKGTGSITGLKDVERNPDGTAKDRTAAANTGYVDDRLKEMNDRKPFEYFEKDSVTGEVKTETVNGKQVPVTLVRGKDGKFYKESDLKGKVFDPATNTYKNADGTPATLTEVASNNVTVQAMPSDASNTPIAMSNVGSGLGLKDDAESNKTALTPTDAQKAIAGDNKDGKGGLLAQTGNALNNVATVKDLQAIAQAGLDLTGNNADTTVHRPLGTKLTVEGEGKWNGKDSAANNLYVEAQVADNKLVVKMNRDLTNLNSVTLGTATMTGDKNTINLTGAGEKVEEEFVKWDPVTKQPILDENGNLQKYKEKVDPRVKLSGIADGDISPNSTDAVNGRQVYVLTNRIRFIHTNDGHNAEEQINHKSNTVDSRASGSYSTAVGYKAHAKGESSVALGNGATAGEQGVAIGHGAVASGKQSISIGTGNVVSGNNSGAIGDPNTIKADRSYALGNNNQVNAGQSDVFVVGNNVKNTTSNSVFLGTNSGYVAAGATTAGAGALEYQVIGGVYNAYAGGKATEVVGVVSVGNVDSDGKMETRRIQNVAPGLISEQSTDAINGSQLYSLISQHKVHMGDIHNKINRNNKALRAGIAGSNAAAGLPQVYLPGKSMIAASAGTFKGQSALAVGYSRASDNGKLILKLQGNANTSGEMGGSVGVGYQW</sequence>
<feature type="domain" description="Trimeric autotransporter adhesin YadA-like stalk" evidence="14">
    <location>
        <begin position="255"/>
        <end position="286"/>
    </location>
</feature>
<feature type="domain" description="Trimeric autotransporter adhesin YadA-like head" evidence="13">
    <location>
        <begin position="142"/>
        <end position="166"/>
    </location>
</feature>
<dbReference type="InterPro" id="IPR008640">
    <property type="entry name" value="Adhesin_Head_dom"/>
</dbReference>
<keyword evidence="6" id="KW-0812">Transmembrane</keyword>
<protein>
    <submittedName>
        <fullName evidence="16">VtaA20</fullName>
    </submittedName>
</protein>
<dbReference type="Gene3D" id="1.20.5.170">
    <property type="match status" value="1"/>
</dbReference>
<dbReference type="InterPro" id="IPR008635">
    <property type="entry name" value="Coiled_stalk_dom"/>
</dbReference>
<evidence type="ECO:0000256" key="5">
    <source>
        <dbReference type="ARBA" id="ARBA00022452"/>
    </source>
</evidence>
<keyword evidence="9" id="KW-0472">Membrane</keyword>
<comment type="subcellular location">
    <subcellularLocation>
        <location evidence="2">Cell outer membrane</location>
    </subcellularLocation>
    <subcellularLocation>
        <location evidence="1">Cell surface</location>
    </subcellularLocation>
</comment>
<dbReference type="CDD" id="cd12820">
    <property type="entry name" value="LbR_YadA-like"/>
    <property type="match status" value="2"/>
</dbReference>
<dbReference type="PANTHER" id="PTHR24023:SF1082">
    <property type="entry name" value="COLLAGEN TRIPLE HELIX REPEAT"/>
    <property type="match status" value="1"/>
</dbReference>
<dbReference type="InterPro" id="IPR050149">
    <property type="entry name" value="Collagen_superfamily"/>
</dbReference>
<dbReference type="GO" id="GO:0031012">
    <property type="term" value="C:extracellular matrix"/>
    <property type="evidence" value="ECO:0007669"/>
    <property type="project" value="TreeGrafter"/>
</dbReference>
<feature type="domain" description="Trimeric autotransporter adhesin YadA-like head" evidence="13">
    <location>
        <begin position="1316"/>
        <end position="1339"/>
    </location>
</feature>
<feature type="non-terminal residue" evidence="16">
    <location>
        <position position="1573"/>
    </location>
</feature>
<dbReference type="GO" id="GO:0009986">
    <property type="term" value="C:cell surface"/>
    <property type="evidence" value="ECO:0007669"/>
    <property type="project" value="UniProtKB-SubCell"/>
</dbReference>
<evidence type="ECO:0000256" key="4">
    <source>
        <dbReference type="ARBA" id="ARBA00022448"/>
    </source>
</evidence>
<feature type="compositionally biased region" description="Low complexity" evidence="11">
    <location>
        <begin position="690"/>
        <end position="702"/>
    </location>
</feature>
<reference evidence="16" key="1">
    <citation type="journal article" date="2009" name="J. Bacteriol.">
        <title>Trimeric autotransporters of Haemophilus parasuis: generation of an extensive passenger domain repertoire specific for pathogenic strains.</title>
        <authorList>
            <person name="Pina S."/>
            <person name="Olvera A."/>
            <person name="Barcelo A."/>
            <person name="Bensaid A."/>
        </authorList>
    </citation>
    <scope>NUCLEOTIDE SEQUENCE</scope>
    <source>
        <strain evidence="16">HP-1302</strain>
    </source>
</reference>
<evidence type="ECO:0000256" key="8">
    <source>
        <dbReference type="ARBA" id="ARBA00022927"/>
    </source>
</evidence>
<keyword evidence="8" id="KW-0653">Protein transport</keyword>
<feature type="domain" description="Trimeric autotransporter adhesin YadA-like stalk" evidence="14">
    <location>
        <begin position="1232"/>
        <end position="1263"/>
    </location>
</feature>
<comment type="similarity">
    <text evidence="3">Belongs to the autotransporter-2 (AT-2) (TC 1.B.40) family.</text>
</comment>
<feature type="domain" description="ESPR" evidence="15">
    <location>
        <begin position="1"/>
        <end position="41"/>
    </location>
</feature>
<dbReference type="Pfam" id="PF03895">
    <property type="entry name" value="YadA_anchor"/>
    <property type="match status" value="1"/>
</dbReference>
<feature type="compositionally biased region" description="Low complexity" evidence="11">
    <location>
        <begin position="577"/>
        <end position="621"/>
    </location>
</feature>
<evidence type="ECO:0000256" key="7">
    <source>
        <dbReference type="ARBA" id="ARBA00022729"/>
    </source>
</evidence>
<evidence type="ECO:0000256" key="3">
    <source>
        <dbReference type="ARBA" id="ARBA00005848"/>
    </source>
</evidence>
<feature type="compositionally biased region" description="Basic and acidic residues" evidence="11">
    <location>
        <begin position="550"/>
        <end position="567"/>
    </location>
</feature>
<accession>B8QR11</accession>
<dbReference type="Gene3D" id="2.150.10.10">
    <property type="entry name" value="Serralysin-like metalloprotease, C-terminal"/>
    <property type="match status" value="3"/>
</dbReference>
<feature type="region of interest" description="Disordered" evidence="11">
    <location>
        <begin position="906"/>
        <end position="940"/>
    </location>
</feature>
<name>B8QR11_GLAPU</name>
<dbReference type="SUPFAM" id="SSF101967">
    <property type="entry name" value="Adhesin YadA, collagen-binding domain"/>
    <property type="match status" value="2"/>
</dbReference>
<evidence type="ECO:0000256" key="11">
    <source>
        <dbReference type="SAM" id="MobiDB-lite"/>
    </source>
</evidence>
<evidence type="ECO:0000313" key="16">
    <source>
        <dbReference type="EMBL" id="ACG50733.1"/>
    </source>
</evidence>
<dbReference type="Gene3D" id="3.90.1780.10">
    <property type="entry name" value="Trimeric adhesin"/>
    <property type="match status" value="1"/>
</dbReference>
<feature type="domain" description="Trimeric autotransporter adhesin YadA-like head" evidence="13">
    <location>
        <begin position="1287"/>
        <end position="1313"/>
    </location>
</feature>
<dbReference type="InterPro" id="IPR024973">
    <property type="entry name" value="ESPR"/>
</dbReference>
<evidence type="ECO:0000259" key="15">
    <source>
        <dbReference type="Pfam" id="PF13018"/>
    </source>
</evidence>
<evidence type="ECO:0000259" key="14">
    <source>
        <dbReference type="Pfam" id="PF05662"/>
    </source>
</evidence>
<dbReference type="Gene3D" id="2.60.40.4050">
    <property type="match status" value="1"/>
</dbReference>
<proteinExistence type="inferred from homology"/>
<evidence type="ECO:0000259" key="12">
    <source>
        <dbReference type="Pfam" id="PF03895"/>
    </source>
</evidence>
<dbReference type="InterPro" id="IPR045584">
    <property type="entry name" value="Pilin-like"/>
</dbReference>
<dbReference type="GO" id="GO:0015031">
    <property type="term" value="P:protein transport"/>
    <property type="evidence" value="ECO:0007669"/>
    <property type="project" value="UniProtKB-KW"/>
</dbReference>
<dbReference type="SUPFAM" id="SSF54523">
    <property type="entry name" value="Pili subunits"/>
    <property type="match status" value="1"/>
</dbReference>